<dbReference type="UniPathway" id="UPA00241">
    <property type="reaction ID" value="UER00353"/>
</dbReference>
<dbReference type="GO" id="GO:0004632">
    <property type="term" value="F:phosphopantothenate--cysteine ligase activity"/>
    <property type="evidence" value="ECO:0007669"/>
    <property type="project" value="UniProtKB-UniRule"/>
</dbReference>
<dbReference type="GO" id="GO:0046872">
    <property type="term" value="F:metal ion binding"/>
    <property type="evidence" value="ECO:0007669"/>
    <property type="project" value="UniProtKB-KW"/>
</dbReference>
<dbReference type="PROSITE" id="PS51257">
    <property type="entry name" value="PROKAR_LIPOPROTEIN"/>
    <property type="match status" value="1"/>
</dbReference>
<evidence type="ECO:0000313" key="7">
    <source>
        <dbReference type="EMBL" id="AGF48236.1"/>
    </source>
</evidence>
<dbReference type="GO" id="GO:0010181">
    <property type="term" value="F:FMN binding"/>
    <property type="evidence" value="ECO:0007669"/>
    <property type="project" value="UniProtKB-UniRule"/>
</dbReference>
<dbReference type="eggNOG" id="COG0452">
    <property type="taxonomic scope" value="Bacteria"/>
</dbReference>
<feature type="binding site" evidence="3">
    <location>
        <position position="288"/>
    </location>
    <ligand>
        <name>CTP</name>
        <dbReference type="ChEBI" id="CHEBI:37563"/>
    </ligand>
</feature>
<dbReference type="HAMAP" id="MF_02225">
    <property type="entry name" value="CoaBC"/>
    <property type="match status" value="1"/>
</dbReference>
<dbReference type="Gene3D" id="3.40.50.1950">
    <property type="entry name" value="Flavin prenyltransferase-like"/>
    <property type="match status" value="1"/>
</dbReference>
<feature type="region of interest" description="Phosphopantothenoylcysteine decarboxylase" evidence="3">
    <location>
        <begin position="1"/>
        <end position="189"/>
    </location>
</feature>
<dbReference type="STRING" id="1208920.CONE_0447"/>
<dbReference type="GO" id="GO:0071513">
    <property type="term" value="C:phosphopantothenoylcysteine decarboxylase complex"/>
    <property type="evidence" value="ECO:0007669"/>
    <property type="project" value="TreeGrafter"/>
</dbReference>
<comment type="similarity">
    <text evidence="3 4">In the N-terminal section; belongs to the HFCD (homo-oligomeric flavin containing Cys decarboxylase) superfamily.</text>
</comment>
<feature type="binding site" evidence="3">
    <location>
        <position position="339"/>
    </location>
    <ligand>
        <name>CTP</name>
        <dbReference type="ChEBI" id="CHEBI:37563"/>
    </ligand>
</feature>
<comment type="pathway">
    <text evidence="3 4">Cofactor biosynthesis; coenzyme A biosynthesis; CoA from (R)-pantothenate: step 2/5.</text>
</comment>
<dbReference type="GO" id="GO:0004633">
    <property type="term" value="F:phosphopantothenoylcysteine decarboxylase activity"/>
    <property type="evidence" value="ECO:0007669"/>
    <property type="project" value="UniProtKB-UniRule"/>
</dbReference>
<sequence>MLDLYKKHIVLGMTGSIACYKTAELTRRLISNGATVDVVMTKSAQKFITPLTMQALSGRPVFTEENEDKFYNGMTHISLGRYDLILIVPASANFIAKIANGIADDLLSSICLARKCPLFIAPAMNKEMWSNICTQRNINQLKKDSITIIGPSSGQQACGDIGIGRLSEITYIVNQIIASLQNKILKGKRILITAGPTIELIDPVRFISNRSSGKTGYSIARAANEFGGVVTMITGPTSLDIPDNIEFHKVKTAEEMYEAVMNNIHKTDIFISVAAVCDWKIKKFSNHKIKKDSNLKTIPNLSLVFNKDILAEVAKIDNGPWCVGFAAETDDLDKNARMKLLNKKVQLIVGNLANETFESDTTTLVLFDSNGSYKFPKMSKMQAARKLMLEIYNRIKIF</sequence>
<gene>
    <name evidence="3" type="primary">coaBC</name>
    <name evidence="7" type="ORF">CONE_0447</name>
</gene>
<reference evidence="7 8" key="1">
    <citation type="journal article" date="2013" name="Genome Biol. Evol.">
        <title>Genome evolution and phylogenomic analysis of candidatus kinetoplastibacterium, the betaproteobacterial endosymbionts of strigomonas and angomonas.</title>
        <authorList>
            <person name="Alves J.M."/>
            <person name="Serrano M.G."/>
            <person name="Maia da Silva F."/>
            <person name="Voegtly L.J."/>
            <person name="Matveyev A.V."/>
            <person name="Teixeira M.M."/>
            <person name="Camargo E.P."/>
            <person name="Buck G.A."/>
        </authorList>
    </citation>
    <scope>NUCLEOTIDE SEQUENCE [LARGE SCALE GENOMIC DNA]</scope>
    <source>
        <strain evidence="7 8">TCC290E</strain>
    </source>
</reference>
<keyword evidence="3" id="KW-0460">Magnesium</keyword>
<dbReference type="EC" id="4.1.1.36" evidence="3"/>
<comment type="cofactor">
    <cofactor evidence="3">
        <name>Mg(2+)</name>
        <dbReference type="ChEBI" id="CHEBI:18420"/>
    </cofactor>
</comment>
<dbReference type="SUPFAM" id="SSF102645">
    <property type="entry name" value="CoaB-like"/>
    <property type="match status" value="1"/>
</dbReference>
<comment type="function">
    <text evidence="4">Catalyzes two steps in the biosynthesis of coenzyme A. In the first step cysteine is conjugated to 4'-phosphopantothenate to form 4-phosphopantothenoylcysteine, in the latter compound is decarboxylated to form 4'-phosphopantotheine.</text>
</comment>
<keyword evidence="3" id="KW-0479">Metal-binding</keyword>
<accession>M1LVZ9</accession>
<comment type="catalytic activity">
    <reaction evidence="3 4">
        <text>(R)-4'-phosphopantothenate + L-cysteine + CTP = N-[(R)-4-phosphopantothenoyl]-L-cysteine + CMP + diphosphate + H(+)</text>
        <dbReference type="Rhea" id="RHEA:19397"/>
        <dbReference type="ChEBI" id="CHEBI:10986"/>
        <dbReference type="ChEBI" id="CHEBI:15378"/>
        <dbReference type="ChEBI" id="CHEBI:33019"/>
        <dbReference type="ChEBI" id="CHEBI:35235"/>
        <dbReference type="ChEBI" id="CHEBI:37563"/>
        <dbReference type="ChEBI" id="CHEBI:59458"/>
        <dbReference type="ChEBI" id="CHEBI:60377"/>
        <dbReference type="EC" id="6.3.2.5"/>
    </reaction>
</comment>
<feature type="binding site" evidence="3">
    <location>
        <position position="343"/>
    </location>
    <ligand>
        <name>CTP</name>
        <dbReference type="ChEBI" id="CHEBI:37563"/>
    </ligand>
</feature>
<proteinExistence type="inferred from homology"/>
<dbReference type="EC" id="6.3.2.5" evidence="3"/>
<evidence type="ECO:0000256" key="3">
    <source>
        <dbReference type="HAMAP-Rule" id="MF_02225"/>
    </source>
</evidence>
<keyword evidence="1 3" id="KW-0210">Decarboxylase</keyword>
<dbReference type="PANTHER" id="PTHR14359:SF6">
    <property type="entry name" value="PHOSPHOPANTOTHENOYLCYSTEINE DECARBOXYLASE"/>
    <property type="match status" value="1"/>
</dbReference>
<feature type="binding site" evidence="3">
    <location>
        <position position="325"/>
    </location>
    <ligand>
        <name>CTP</name>
        <dbReference type="ChEBI" id="CHEBI:37563"/>
    </ligand>
</feature>
<keyword evidence="3 4" id="KW-0436">Ligase</keyword>
<dbReference type="Pfam" id="PF04127">
    <property type="entry name" value="DFP"/>
    <property type="match status" value="1"/>
</dbReference>
<dbReference type="EMBL" id="CP003805">
    <property type="protein sequence ID" value="AGF48236.1"/>
    <property type="molecule type" value="Genomic_DNA"/>
</dbReference>
<comment type="similarity">
    <text evidence="3 4">In the C-terminal section; belongs to the PPC synthetase family.</text>
</comment>
<feature type="region of interest" description="Phosphopantothenate--cysteine ligase" evidence="3">
    <location>
        <begin position="190"/>
        <end position="398"/>
    </location>
</feature>
<dbReference type="AlphaFoldDB" id="M1LVZ9"/>
<dbReference type="HOGENOM" id="CLU_033319_0_1_4"/>
<comment type="catalytic activity">
    <reaction evidence="3 4">
        <text>N-[(R)-4-phosphopantothenoyl]-L-cysteine + H(+) = (R)-4'-phosphopantetheine + CO2</text>
        <dbReference type="Rhea" id="RHEA:16793"/>
        <dbReference type="ChEBI" id="CHEBI:15378"/>
        <dbReference type="ChEBI" id="CHEBI:16526"/>
        <dbReference type="ChEBI" id="CHEBI:59458"/>
        <dbReference type="ChEBI" id="CHEBI:61723"/>
        <dbReference type="EC" id="4.1.1.36"/>
    </reaction>
</comment>
<evidence type="ECO:0000256" key="2">
    <source>
        <dbReference type="ARBA" id="ARBA00023239"/>
    </source>
</evidence>
<keyword evidence="2 3" id="KW-0456">Lyase</keyword>
<evidence type="ECO:0000313" key="8">
    <source>
        <dbReference type="Proteomes" id="UP000011541"/>
    </source>
</evidence>
<keyword evidence="3 4" id="KW-0285">Flavoprotein</keyword>
<evidence type="ECO:0000256" key="1">
    <source>
        <dbReference type="ARBA" id="ARBA00022793"/>
    </source>
</evidence>
<keyword evidence="3" id="KW-0511">Multifunctional enzyme</keyword>
<dbReference type="NCBIfam" id="TIGR00521">
    <property type="entry name" value="coaBC_dfp"/>
    <property type="match status" value="1"/>
</dbReference>
<dbReference type="SUPFAM" id="SSF52507">
    <property type="entry name" value="Homo-oligomeric flavin-containing Cys decarboxylases, HFCD"/>
    <property type="match status" value="1"/>
</dbReference>
<dbReference type="Gene3D" id="3.40.50.10300">
    <property type="entry name" value="CoaB-like"/>
    <property type="match status" value="1"/>
</dbReference>
<dbReference type="GO" id="GO:0015937">
    <property type="term" value="P:coenzyme A biosynthetic process"/>
    <property type="evidence" value="ECO:0007669"/>
    <property type="project" value="UniProtKB-UniRule"/>
</dbReference>
<dbReference type="KEGG" id="kon:CONE_0447"/>
<evidence type="ECO:0000259" key="5">
    <source>
        <dbReference type="Pfam" id="PF02441"/>
    </source>
</evidence>
<dbReference type="OrthoDB" id="9802554at2"/>
<dbReference type="InterPro" id="IPR005252">
    <property type="entry name" value="CoaBC"/>
</dbReference>
<feature type="domain" description="Flavoprotein" evidence="5">
    <location>
        <begin position="7"/>
        <end position="179"/>
    </location>
</feature>
<dbReference type="InterPro" id="IPR007085">
    <property type="entry name" value="DNA/pantothenate-metab_flavo_C"/>
</dbReference>
<dbReference type="PATRIC" id="fig|1208920.3.peg.217"/>
<dbReference type="Proteomes" id="UP000011541">
    <property type="component" value="Chromosome"/>
</dbReference>
<feature type="active site" description="Proton donor" evidence="3">
    <location>
        <position position="158"/>
    </location>
</feature>
<organism evidence="7 8">
    <name type="scientific">Candidatus Kinetoplastidibacterium stringomonadis TCC290E</name>
    <dbReference type="NCBI Taxonomy" id="1208920"/>
    <lineage>
        <taxon>Bacteria</taxon>
        <taxon>Pseudomonadati</taxon>
        <taxon>Pseudomonadota</taxon>
        <taxon>Betaproteobacteria</taxon>
        <taxon>Candidatus Kinetoplastidibacterium</taxon>
    </lineage>
</organism>
<dbReference type="InterPro" id="IPR036551">
    <property type="entry name" value="Flavin_trans-like"/>
</dbReference>
<protein>
    <recommendedName>
        <fullName evidence="3">Coenzyme A biosynthesis bifunctional protein CoaBC</fullName>
    </recommendedName>
    <alternativeName>
        <fullName evidence="3">DNA/pantothenate metabolism flavoprotein</fullName>
    </alternativeName>
    <alternativeName>
        <fullName evidence="3">Phosphopantothenoylcysteine synthetase/decarboxylase</fullName>
        <shortName evidence="3">PPCS-PPCDC</shortName>
    </alternativeName>
    <domain>
        <recommendedName>
            <fullName evidence="3">Phosphopantothenoylcysteine decarboxylase</fullName>
            <shortName evidence="3">PPC decarboxylase</shortName>
            <shortName evidence="3">PPC-DC</shortName>
            <ecNumber evidence="3">4.1.1.36</ecNumber>
        </recommendedName>
        <alternativeName>
            <fullName evidence="3">CoaC</fullName>
        </alternativeName>
    </domain>
    <domain>
        <recommendedName>
            <fullName evidence="3">Phosphopantothenate--cysteine ligase</fullName>
            <ecNumber evidence="3">6.3.2.5</ecNumber>
        </recommendedName>
        <alternativeName>
            <fullName evidence="3">CoaB</fullName>
        </alternativeName>
        <alternativeName>
            <fullName evidence="3">Phosphopantothenoylcysteine synthetase</fullName>
            <shortName evidence="3">PPC synthetase</shortName>
            <shortName evidence="3">PPC-S</shortName>
        </alternativeName>
    </domain>
</protein>
<dbReference type="InterPro" id="IPR035929">
    <property type="entry name" value="CoaB-like_sf"/>
</dbReference>
<evidence type="ECO:0000259" key="6">
    <source>
        <dbReference type="Pfam" id="PF04127"/>
    </source>
</evidence>
<keyword evidence="3 4" id="KW-0288">FMN</keyword>
<comment type="pathway">
    <text evidence="3 4">Cofactor biosynthesis; coenzyme A biosynthesis; CoA from (R)-pantothenate: step 3/5.</text>
</comment>
<dbReference type="RefSeq" id="WP_015396923.1">
    <property type="nucleotide sequence ID" value="NC_020299.1"/>
</dbReference>
<dbReference type="Pfam" id="PF02441">
    <property type="entry name" value="Flavoprotein"/>
    <property type="match status" value="1"/>
</dbReference>
<comment type="function">
    <text evidence="3">Catalyzes two sequential steps in the biosynthesis of coenzyme A. In the first step cysteine is conjugated to 4'-phosphopantothenate to form 4-phosphopantothenoylcysteine. In the second step the latter compound is decarboxylated to form 4'-phosphopantotheine.</text>
</comment>
<comment type="cofactor">
    <cofactor evidence="3">
        <name>FMN</name>
        <dbReference type="ChEBI" id="CHEBI:58210"/>
    </cofactor>
    <text evidence="3">Binds 1 FMN per subunit.</text>
</comment>
<dbReference type="GO" id="GO:0015941">
    <property type="term" value="P:pantothenate catabolic process"/>
    <property type="evidence" value="ECO:0007669"/>
    <property type="project" value="InterPro"/>
</dbReference>
<dbReference type="PANTHER" id="PTHR14359">
    <property type="entry name" value="HOMO-OLIGOMERIC FLAVIN CONTAINING CYS DECARBOXYLASE FAMILY"/>
    <property type="match status" value="1"/>
</dbReference>
<keyword evidence="8" id="KW-1185">Reference proteome</keyword>
<feature type="binding site" evidence="3">
    <location>
        <position position="278"/>
    </location>
    <ligand>
        <name>CTP</name>
        <dbReference type="ChEBI" id="CHEBI:37563"/>
    </ligand>
</feature>
<feature type="domain" description="DNA/pantothenate metabolism flavoprotein C-terminal" evidence="6">
    <location>
        <begin position="185"/>
        <end position="392"/>
    </location>
</feature>
<comment type="caution">
    <text evidence="3">Lacks conserved residue(s) required for the propagation of feature annotation.</text>
</comment>
<dbReference type="InterPro" id="IPR003382">
    <property type="entry name" value="Flavoprotein"/>
</dbReference>
<name>M1LVZ9_9PROT</name>
<evidence type="ECO:0000256" key="4">
    <source>
        <dbReference type="RuleBase" id="RU364078"/>
    </source>
</evidence>